<evidence type="ECO:0000313" key="4">
    <source>
        <dbReference type="Proteomes" id="UP001057291"/>
    </source>
</evidence>
<sequence>MKKTLTALMIGLSCFVSSVAHADTQTPVQVAAFKIGNGNYSVNGYTFKDVAPYIKNDRTYLPLRFAAYACGIGDNNIYWDGANQKVYLQKGDKIIIVTIGSNTMQVGDQTITLDAPAEITNGRTMLPISYIAKAFGCDVKWDGDKQIVTIIAH</sequence>
<comment type="caution">
    <text evidence="3">The sequence shown here is derived from an EMBL/GenBank/DDBJ whole genome shotgun (WGS) entry which is preliminary data.</text>
</comment>
<keyword evidence="4" id="KW-1185">Reference proteome</keyword>
<dbReference type="AlphaFoldDB" id="A0AAV4LLA3"/>
<evidence type="ECO:0000256" key="1">
    <source>
        <dbReference type="SAM" id="SignalP"/>
    </source>
</evidence>
<protein>
    <recommendedName>
        <fullName evidence="2">Copper amine oxidase-like N-terminal domain-containing protein</fullName>
    </recommendedName>
</protein>
<proteinExistence type="predicted"/>
<dbReference type="EMBL" id="BOQE01000002">
    <property type="protein sequence ID" value="GIM48529.1"/>
    <property type="molecule type" value="Genomic_DNA"/>
</dbReference>
<name>A0AAV4LLA3_9BACL</name>
<accession>A0AAV4LLA3</accession>
<feature type="chain" id="PRO_5043371696" description="Copper amine oxidase-like N-terminal domain-containing protein" evidence="1">
    <location>
        <begin position="23"/>
        <end position="153"/>
    </location>
</feature>
<feature type="domain" description="Copper amine oxidase-like N-terminal" evidence="2">
    <location>
        <begin position="42"/>
        <end position="150"/>
    </location>
</feature>
<evidence type="ECO:0000259" key="2">
    <source>
        <dbReference type="Pfam" id="PF07833"/>
    </source>
</evidence>
<dbReference type="InterPro" id="IPR012854">
    <property type="entry name" value="Cu_amine_oxidase-like_N"/>
</dbReference>
<keyword evidence="1" id="KW-0732">Signal</keyword>
<dbReference type="SUPFAM" id="SSF55383">
    <property type="entry name" value="Copper amine oxidase, domain N"/>
    <property type="match status" value="2"/>
</dbReference>
<evidence type="ECO:0000313" key="3">
    <source>
        <dbReference type="EMBL" id="GIM48529.1"/>
    </source>
</evidence>
<gene>
    <name evidence="3" type="ORF">DNHGIG_40780</name>
</gene>
<feature type="signal peptide" evidence="1">
    <location>
        <begin position="1"/>
        <end position="22"/>
    </location>
</feature>
<dbReference type="Pfam" id="PF07833">
    <property type="entry name" value="Cu_amine_oxidN1"/>
    <property type="match status" value="1"/>
</dbReference>
<dbReference type="InterPro" id="IPR036582">
    <property type="entry name" value="Mao_N_sf"/>
</dbReference>
<reference evidence="3" key="1">
    <citation type="journal article" date="2023" name="Int. J. Syst. Evol. Microbiol.">
        <title>Collibacillus ludicampi gen. nov., sp. nov., a new soil bacterium of the family Alicyclobacillaceae.</title>
        <authorList>
            <person name="Jojima T."/>
            <person name="Ioku Y."/>
            <person name="Fukuta Y."/>
            <person name="Shirasaka N."/>
            <person name="Matsumura Y."/>
            <person name="Mori M."/>
        </authorList>
    </citation>
    <scope>NUCLEOTIDE SEQUENCE</scope>
    <source>
        <strain evidence="3">TP075</strain>
    </source>
</reference>
<dbReference type="Proteomes" id="UP001057291">
    <property type="component" value="Unassembled WGS sequence"/>
</dbReference>
<dbReference type="RefSeq" id="WP_282201573.1">
    <property type="nucleotide sequence ID" value="NZ_BOQE01000002.1"/>
</dbReference>
<organism evidence="3 4">
    <name type="scientific">Collibacillus ludicampi</name>
    <dbReference type="NCBI Taxonomy" id="2771369"/>
    <lineage>
        <taxon>Bacteria</taxon>
        <taxon>Bacillati</taxon>
        <taxon>Bacillota</taxon>
        <taxon>Bacilli</taxon>
        <taxon>Bacillales</taxon>
        <taxon>Alicyclobacillaceae</taxon>
        <taxon>Collibacillus</taxon>
    </lineage>
</organism>
<dbReference type="Gene3D" id="3.30.457.10">
    <property type="entry name" value="Copper amine oxidase-like, N-terminal domain"/>
    <property type="match status" value="2"/>
</dbReference>